<dbReference type="EMBL" id="JAACFV010000051">
    <property type="protein sequence ID" value="KAF7508672.1"/>
    <property type="molecule type" value="Genomic_DNA"/>
</dbReference>
<name>A0A8H7AKK5_9EURO</name>
<comment type="caution">
    <text evidence="1">The sequence shown here is derived from an EMBL/GenBank/DDBJ whole genome shotgun (WGS) entry which is preliminary data.</text>
</comment>
<evidence type="ECO:0000313" key="1">
    <source>
        <dbReference type="EMBL" id="KAF7508672.1"/>
    </source>
</evidence>
<keyword evidence="2" id="KW-1185">Reference proteome</keyword>
<reference evidence="1" key="1">
    <citation type="submission" date="2020-02" db="EMBL/GenBank/DDBJ databases">
        <authorList>
            <person name="Palmer J.M."/>
        </authorList>
    </citation>
    <scope>NUCLEOTIDE SEQUENCE</scope>
    <source>
        <strain evidence="1">EPUS1.4</strain>
        <tissue evidence="1">Thallus</tissue>
    </source>
</reference>
<dbReference type="Proteomes" id="UP000606974">
    <property type="component" value="Unassembled WGS sequence"/>
</dbReference>
<gene>
    <name evidence="1" type="ORF">GJ744_009064</name>
</gene>
<dbReference type="AlphaFoldDB" id="A0A8H7AKK5"/>
<protein>
    <submittedName>
        <fullName evidence="1">Uncharacterized protein</fullName>
    </submittedName>
</protein>
<sequence>MKHYDSPSTLWANGFRAPPTRISRPPSTTRKLIRLKRFLSGSDESIRFNRTTGSDLQLGEPCHVDVLRDDIRSVERKRLGFEAFEGDRCTQSFLRTSASNQDCLTLCNLAQTYKAV</sequence>
<accession>A0A8H7AKK5</accession>
<organism evidence="1 2">
    <name type="scientific">Endocarpon pusillum</name>
    <dbReference type="NCBI Taxonomy" id="364733"/>
    <lineage>
        <taxon>Eukaryota</taxon>
        <taxon>Fungi</taxon>
        <taxon>Dikarya</taxon>
        <taxon>Ascomycota</taxon>
        <taxon>Pezizomycotina</taxon>
        <taxon>Eurotiomycetes</taxon>
        <taxon>Chaetothyriomycetidae</taxon>
        <taxon>Verrucariales</taxon>
        <taxon>Verrucariaceae</taxon>
        <taxon>Endocarpon</taxon>
    </lineage>
</organism>
<proteinExistence type="predicted"/>
<evidence type="ECO:0000313" key="2">
    <source>
        <dbReference type="Proteomes" id="UP000606974"/>
    </source>
</evidence>